<reference evidence="2" key="1">
    <citation type="submission" date="2021-02" db="EMBL/GenBank/DDBJ databases">
        <authorList>
            <person name="Nowell W R."/>
        </authorList>
    </citation>
    <scope>NUCLEOTIDE SEQUENCE</scope>
</reference>
<evidence type="ECO:0000313" key="2">
    <source>
        <dbReference type="EMBL" id="CAF4276721.1"/>
    </source>
</evidence>
<feature type="non-terminal residue" evidence="2">
    <location>
        <position position="1"/>
    </location>
</feature>
<proteinExistence type="predicted"/>
<evidence type="ECO:0000256" key="1">
    <source>
        <dbReference type="SAM" id="MobiDB-lite"/>
    </source>
</evidence>
<protein>
    <submittedName>
        <fullName evidence="2">Uncharacterized protein</fullName>
    </submittedName>
</protein>
<dbReference type="Proteomes" id="UP000676336">
    <property type="component" value="Unassembled WGS sequence"/>
</dbReference>
<dbReference type="EMBL" id="CAJOBI010031757">
    <property type="protein sequence ID" value="CAF4276721.1"/>
    <property type="molecule type" value="Genomic_DNA"/>
</dbReference>
<accession>A0A8S2T8C3</accession>
<dbReference type="AlphaFoldDB" id="A0A8S2T8C3"/>
<comment type="caution">
    <text evidence="2">The sequence shown here is derived from an EMBL/GenBank/DDBJ whole genome shotgun (WGS) entry which is preliminary data.</text>
</comment>
<sequence length="66" mass="7729">VDDNESCHLALVLKRNDHIQWETLVLSNQMVFPERPKKKIETNSSNNVTETTPIASIRNQPRKRRM</sequence>
<feature type="region of interest" description="Disordered" evidence="1">
    <location>
        <begin position="35"/>
        <end position="66"/>
    </location>
</feature>
<organism evidence="2 3">
    <name type="scientific">Rotaria magnacalcarata</name>
    <dbReference type="NCBI Taxonomy" id="392030"/>
    <lineage>
        <taxon>Eukaryota</taxon>
        <taxon>Metazoa</taxon>
        <taxon>Spiralia</taxon>
        <taxon>Gnathifera</taxon>
        <taxon>Rotifera</taxon>
        <taxon>Eurotatoria</taxon>
        <taxon>Bdelloidea</taxon>
        <taxon>Philodinida</taxon>
        <taxon>Philodinidae</taxon>
        <taxon>Rotaria</taxon>
    </lineage>
</organism>
<name>A0A8S2T8C3_9BILA</name>
<evidence type="ECO:0000313" key="3">
    <source>
        <dbReference type="Proteomes" id="UP000676336"/>
    </source>
</evidence>
<feature type="compositionally biased region" description="Low complexity" evidence="1">
    <location>
        <begin position="42"/>
        <end position="52"/>
    </location>
</feature>
<gene>
    <name evidence="2" type="ORF">SMN809_LOCUS25079</name>
</gene>